<accession>A0ABU1RY20</accession>
<feature type="transmembrane region" description="Helical" evidence="1">
    <location>
        <begin position="70"/>
        <end position="97"/>
    </location>
</feature>
<protein>
    <recommendedName>
        <fullName evidence="2">DUF6787 domain-containing protein</fullName>
    </recommendedName>
</protein>
<proteinExistence type="predicted"/>
<evidence type="ECO:0000259" key="2">
    <source>
        <dbReference type="Pfam" id="PF20584"/>
    </source>
</evidence>
<gene>
    <name evidence="3" type="ORF">J2W95_000232</name>
</gene>
<evidence type="ECO:0000256" key="1">
    <source>
        <dbReference type="SAM" id="Phobius"/>
    </source>
</evidence>
<keyword evidence="1" id="KW-0472">Membrane</keyword>
<keyword evidence="1" id="KW-0812">Transmembrane</keyword>
<dbReference type="EMBL" id="JAVDTX010000001">
    <property type="protein sequence ID" value="MDR6843552.1"/>
    <property type="molecule type" value="Genomic_DNA"/>
</dbReference>
<feature type="domain" description="DUF6787" evidence="2">
    <location>
        <begin position="33"/>
        <end position="111"/>
    </location>
</feature>
<dbReference type="Pfam" id="PF20584">
    <property type="entry name" value="DUF6787"/>
    <property type="match status" value="1"/>
</dbReference>
<sequence length="115" mass="13400">MDQNLLYLQKRNKLKMKGLKQRWGLTSNWQLAVVFVVFAITGSASAYLSKPFCTWLGIGKEDLGFWYTPIRLLLIFPIYQVLLVAIGFLFGQFKFFWAFEKKMLKGMGLGFLFKE</sequence>
<comment type="caution">
    <text evidence="3">The sequence shown here is derived from an EMBL/GenBank/DDBJ whole genome shotgun (WGS) entry which is preliminary data.</text>
</comment>
<organism evidence="3 4">
    <name type="scientific">Flavobacterium granuli</name>
    <dbReference type="NCBI Taxonomy" id="280093"/>
    <lineage>
        <taxon>Bacteria</taxon>
        <taxon>Pseudomonadati</taxon>
        <taxon>Bacteroidota</taxon>
        <taxon>Flavobacteriia</taxon>
        <taxon>Flavobacteriales</taxon>
        <taxon>Flavobacteriaceae</taxon>
        <taxon>Flavobacterium</taxon>
    </lineage>
</organism>
<name>A0ABU1RY20_9FLAO</name>
<reference evidence="3 4" key="1">
    <citation type="submission" date="2023-07" db="EMBL/GenBank/DDBJ databases">
        <title>Sorghum-associated microbial communities from plants grown in Nebraska, USA.</title>
        <authorList>
            <person name="Schachtman D."/>
        </authorList>
    </citation>
    <scope>NUCLEOTIDE SEQUENCE [LARGE SCALE GENOMIC DNA]</scope>
    <source>
        <strain evidence="3 4">BE124</strain>
    </source>
</reference>
<evidence type="ECO:0000313" key="3">
    <source>
        <dbReference type="EMBL" id="MDR6843552.1"/>
    </source>
</evidence>
<keyword evidence="4" id="KW-1185">Reference proteome</keyword>
<evidence type="ECO:0000313" key="4">
    <source>
        <dbReference type="Proteomes" id="UP001261871"/>
    </source>
</evidence>
<dbReference type="InterPro" id="IPR046714">
    <property type="entry name" value="DUF6787"/>
</dbReference>
<keyword evidence="1" id="KW-1133">Transmembrane helix</keyword>
<dbReference type="Proteomes" id="UP001261871">
    <property type="component" value="Unassembled WGS sequence"/>
</dbReference>